<protein>
    <submittedName>
        <fullName evidence="1">Uncharacterized protein</fullName>
    </submittedName>
</protein>
<evidence type="ECO:0000313" key="1">
    <source>
        <dbReference type="EMBL" id="KRN25897.1"/>
    </source>
</evidence>
<comment type="caution">
    <text evidence="1">The sequence shown here is derived from an EMBL/GenBank/DDBJ whole genome shotgun (WGS) entry which is preliminary data.</text>
</comment>
<sequence>MSIIGIGTPEQAADKITQLLSKDPNLVQQAGANLAHVFYEAPLDKKHYDDCRRRLKQLYPKAERVGYIWAEINKSDNIIVVGSTYTHDLFETYELLKGNTLKKLAKAVLSDKENAALADYQSRINSAIAGAVIIPISPEKNLREAEQILGRRIIDTYGALNPNL</sequence>
<evidence type="ECO:0000313" key="2">
    <source>
        <dbReference type="Proteomes" id="UP000050865"/>
    </source>
</evidence>
<gene>
    <name evidence="1" type="ORF">FC75_GL002031</name>
</gene>
<dbReference type="PATRIC" id="fig|1423730.4.peg.2111"/>
<dbReference type="RefSeq" id="WP_056988666.1">
    <property type="nucleotide sequence ID" value="NZ_AYZJ01000002.1"/>
</dbReference>
<keyword evidence="2" id="KW-1185">Reference proteome</keyword>
<dbReference type="AlphaFoldDB" id="A0A0R2FBW0"/>
<proteinExistence type="predicted"/>
<accession>A0A0R2FBW0</accession>
<reference evidence="1 2" key="1">
    <citation type="journal article" date="2015" name="Genome Announc.">
        <title>Expanding the biotechnology potential of lactobacilli through comparative genomics of 213 strains and associated genera.</title>
        <authorList>
            <person name="Sun Z."/>
            <person name="Harris H.M."/>
            <person name="McCann A."/>
            <person name="Guo C."/>
            <person name="Argimon S."/>
            <person name="Zhang W."/>
            <person name="Yang X."/>
            <person name="Jeffery I.B."/>
            <person name="Cooney J.C."/>
            <person name="Kagawa T.F."/>
            <person name="Liu W."/>
            <person name="Song Y."/>
            <person name="Salvetti E."/>
            <person name="Wrobel A."/>
            <person name="Rasinkangas P."/>
            <person name="Parkhill J."/>
            <person name="Rea M.C."/>
            <person name="O'Sullivan O."/>
            <person name="Ritari J."/>
            <person name="Douillard F.P."/>
            <person name="Paul Ross R."/>
            <person name="Yang R."/>
            <person name="Briner A.E."/>
            <person name="Felis G.E."/>
            <person name="de Vos W.M."/>
            <person name="Barrangou R."/>
            <person name="Klaenhammer T.R."/>
            <person name="Caufield P.W."/>
            <person name="Cui Y."/>
            <person name="Zhang H."/>
            <person name="O'Toole P.W."/>
        </authorList>
    </citation>
    <scope>NUCLEOTIDE SEQUENCE [LARGE SCALE GENOMIC DNA]</scope>
    <source>
        <strain evidence="1 2">DSM 22697</strain>
    </source>
</reference>
<dbReference type="Proteomes" id="UP000050865">
    <property type="component" value="Unassembled WGS sequence"/>
</dbReference>
<organism evidence="1 2">
    <name type="scientific">Lacticaseibacillus camelliae DSM 22697 = JCM 13995</name>
    <dbReference type="NCBI Taxonomy" id="1423730"/>
    <lineage>
        <taxon>Bacteria</taxon>
        <taxon>Bacillati</taxon>
        <taxon>Bacillota</taxon>
        <taxon>Bacilli</taxon>
        <taxon>Lactobacillales</taxon>
        <taxon>Lactobacillaceae</taxon>
        <taxon>Lacticaseibacillus</taxon>
    </lineage>
</organism>
<dbReference type="EMBL" id="AYZJ01000002">
    <property type="protein sequence ID" value="KRN25897.1"/>
    <property type="molecule type" value="Genomic_DNA"/>
</dbReference>
<name>A0A0R2FBW0_9LACO</name>